<feature type="region of interest" description="Disordered" evidence="1">
    <location>
        <begin position="200"/>
        <end position="263"/>
    </location>
</feature>
<dbReference type="EMBL" id="MQVR01000012">
    <property type="protein sequence ID" value="OKL54582.1"/>
    <property type="molecule type" value="Genomic_DNA"/>
</dbReference>
<evidence type="ECO:0000313" key="3">
    <source>
        <dbReference type="EMBL" id="OKL54582.1"/>
    </source>
</evidence>
<protein>
    <submittedName>
        <fullName evidence="3">Uncharacterized protein</fullName>
    </submittedName>
</protein>
<feature type="compositionally biased region" description="Low complexity" evidence="1">
    <location>
        <begin position="53"/>
        <end position="73"/>
    </location>
</feature>
<keyword evidence="2" id="KW-0472">Membrane</keyword>
<feature type="transmembrane region" description="Helical" evidence="2">
    <location>
        <begin position="471"/>
        <end position="488"/>
    </location>
</feature>
<dbReference type="Proteomes" id="UP000185628">
    <property type="component" value="Unassembled WGS sequence"/>
</dbReference>
<feature type="compositionally biased region" description="Low complexity" evidence="1">
    <location>
        <begin position="299"/>
        <end position="313"/>
    </location>
</feature>
<name>A0A1Q5Q4G4_9ACTO</name>
<feature type="region of interest" description="Disordered" evidence="1">
    <location>
        <begin position="1"/>
        <end position="184"/>
    </location>
</feature>
<evidence type="ECO:0000256" key="1">
    <source>
        <dbReference type="SAM" id="MobiDB-lite"/>
    </source>
</evidence>
<feature type="compositionally biased region" description="Basic and acidic residues" evidence="1">
    <location>
        <begin position="29"/>
        <end position="48"/>
    </location>
</feature>
<dbReference type="AlphaFoldDB" id="A0A1Q5Q4G4"/>
<feature type="compositionally biased region" description="Acidic residues" evidence="1">
    <location>
        <begin position="207"/>
        <end position="216"/>
    </location>
</feature>
<proteinExistence type="predicted"/>
<feature type="region of interest" description="Disordered" evidence="1">
    <location>
        <begin position="299"/>
        <end position="327"/>
    </location>
</feature>
<gene>
    <name evidence="3" type="ORF">BSZ39_03395</name>
</gene>
<feature type="compositionally biased region" description="Basic and acidic residues" evidence="1">
    <location>
        <begin position="86"/>
        <end position="108"/>
    </location>
</feature>
<keyword evidence="4" id="KW-1185">Reference proteome</keyword>
<evidence type="ECO:0000313" key="4">
    <source>
        <dbReference type="Proteomes" id="UP000185628"/>
    </source>
</evidence>
<feature type="transmembrane region" description="Helical" evidence="2">
    <location>
        <begin position="416"/>
        <end position="437"/>
    </location>
</feature>
<comment type="caution">
    <text evidence="3">The sequence shown here is derived from an EMBL/GenBank/DDBJ whole genome shotgun (WGS) entry which is preliminary data.</text>
</comment>
<reference evidence="4" key="1">
    <citation type="submission" date="2016-12" db="EMBL/GenBank/DDBJ databases">
        <authorList>
            <person name="Meng X."/>
        </authorList>
    </citation>
    <scope>NUCLEOTIDE SEQUENCE [LARGE SCALE GENOMIC DNA]</scope>
    <source>
        <strain evidence="4">DSM 19116</strain>
    </source>
</reference>
<sequence length="508" mass="52989">MRDNRDNERDDRVAYEGNETSSPYDTAPADDRMPEFRPPDETFERDDVYGAFPTEGETPAPEAAPPAEDAGAPMPVPPAVPPAGEDTGRFEPHFHPDNIRARDSRAEVAPEFSEPGEAPLPETARPHDEPAPDAPVADEPVFEAPAANEPELSEHRSASVLDSDEPQAPVVDHVDAPADEPVEEATDKAAFAGPGAVAAGTAHVAEADEAGVEEDSPLTARRAEPAEASPWSRASSYGGTAEVADIEDDGKAHARTDDDVESTMVRRTSLWNSESGDDAPASYAPGAAAAGAAAVGTGAAGAAGTADPATTSSEPLTQTYKPHDPASRYEDDILAGEELEAPRSRVGAHIASIFLVLLLAPIAWYLIADAGARFTLASNAPWETGTINPAAIGEMVGGLLLVVLIAILVKASSVGAWITGALLSIVGAAYVVAPGMLKDFSTGPLDKISDLHQIGANAAHHFLADVSTGRMLAYGVALLLAGYISHAARRAGRRGERLQAAFERRVGH</sequence>
<feature type="transmembrane region" description="Helical" evidence="2">
    <location>
        <begin position="387"/>
        <end position="409"/>
    </location>
</feature>
<feature type="transmembrane region" description="Helical" evidence="2">
    <location>
        <begin position="346"/>
        <end position="367"/>
    </location>
</feature>
<dbReference type="RefSeq" id="WP_073715983.1">
    <property type="nucleotide sequence ID" value="NZ_MQVR01000012.1"/>
</dbReference>
<dbReference type="OrthoDB" id="3256579at2"/>
<organism evidence="3 4">
    <name type="scientific">Bowdeniella nasicola</name>
    <dbReference type="NCBI Taxonomy" id="208480"/>
    <lineage>
        <taxon>Bacteria</taxon>
        <taxon>Bacillati</taxon>
        <taxon>Actinomycetota</taxon>
        <taxon>Actinomycetes</taxon>
        <taxon>Actinomycetales</taxon>
        <taxon>Actinomycetaceae</taxon>
        <taxon>Bowdeniella</taxon>
    </lineage>
</organism>
<keyword evidence="2" id="KW-0812">Transmembrane</keyword>
<feature type="compositionally biased region" description="Basic and acidic residues" evidence="1">
    <location>
        <begin position="1"/>
        <end position="14"/>
    </location>
</feature>
<keyword evidence="2" id="KW-1133">Transmembrane helix</keyword>
<accession>A0A1Q5Q4G4</accession>
<evidence type="ECO:0000256" key="2">
    <source>
        <dbReference type="SAM" id="Phobius"/>
    </source>
</evidence>